<name>A0A2V1D9G6_9PLEO</name>
<evidence type="ECO:0000313" key="2">
    <source>
        <dbReference type="EMBL" id="PVH94695.1"/>
    </source>
</evidence>
<keyword evidence="3" id="KW-1185">Reference proteome</keyword>
<protein>
    <submittedName>
        <fullName evidence="2">Uncharacterized protein</fullName>
    </submittedName>
</protein>
<organism evidence="2 3">
    <name type="scientific">Periconia macrospinosa</name>
    <dbReference type="NCBI Taxonomy" id="97972"/>
    <lineage>
        <taxon>Eukaryota</taxon>
        <taxon>Fungi</taxon>
        <taxon>Dikarya</taxon>
        <taxon>Ascomycota</taxon>
        <taxon>Pezizomycotina</taxon>
        <taxon>Dothideomycetes</taxon>
        <taxon>Pleosporomycetidae</taxon>
        <taxon>Pleosporales</taxon>
        <taxon>Massarineae</taxon>
        <taxon>Periconiaceae</taxon>
        <taxon>Periconia</taxon>
    </lineage>
</organism>
<dbReference type="AlphaFoldDB" id="A0A2V1D9G6"/>
<dbReference type="EMBL" id="KZ805524">
    <property type="protein sequence ID" value="PVH94695.1"/>
    <property type="molecule type" value="Genomic_DNA"/>
</dbReference>
<reference evidence="2 3" key="1">
    <citation type="journal article" date="2018" name="Sci. Rep.">
        <title>Comparative genomics provides insights into the lifestyle and reveals functional heterogeneity of dark septate endophytic fungi.</title>
        <authorList>
            <person name="Knapp D.G."/>
            <person name="Nemeth J.B."/>
            <person name="Barry K."/>
            <person name="Hainaut M."/>
            <person name="Henrissat B."/>
            <person name="Johnson J."/>
            <person name="Kuo A."/>
            <person name="Lim J.H.P."/>
            <person name="Lipzen A."/>
            <person name="Nolan M."/>
            <person name="Ohm R.A."/>
            <person name="Tamas L."/>
            <person name="Grigoriev I.V."/>
            <person name="Spatafora J.W."/>
            <person name="Nagy L.G."/>
            <person name="Kovacs G.M."/>
        </authorList>
    </citation>
    <scope>NUCLEOTIDE SEQUENCE [LARGE SCALE GENOMIC DNA]</scope>
    <source>
        <strain evidence="2 3">DSE2036</strain>
    </source>
</reference>
<sequence>MSDKSLSTGDEDIPRSAPINIPGRGRGRGAAGRNAGLFREECSGLPEKGHMFPPEFEEKFKKKFKEDRYGNFKERQPAAGRPSGARRSLHIQQKVEEAMIEFMGQKYLLLSSATLRNLSPLWTGLQPIPNPKIFERILVNKDVQEVHADHARAALEKIGKHCKHFVVLSPIRTSEFGEVFKRESANLGTTVNDWSWIFKSLPNLVSITFKHPDNEPGDLLKDTFKTFQSAVVGAQYPTSLQVQVSAPLHLLNPR</sequence>
<dbReference type="Proteomes" id="UP000244855">
    <property type="component" value="Unassembled WGS sequence"/>
</dbReference>
<gene>
    <name evidence="2" type="ORF">DM02DRAFT_182429</name>
</gene>
<evidence type="ECO:0000256" key="1">
    <source>
        <dbReference type="SAM" id="MobiDB-lite"/>
    </source>
</evidence>
<feature type="region of interest" description="Disordered" evidence="1">
    <location>
        <begin position="1"/>
        <end position="35"/>
    </location>
</feature>
<proteinExistence type="predicted"/>
<evidence type="ECO:0000313" key="3">
    <source>
        <dbReference type="Proteomes" id="UP000244855"/>
    </source>
</evidence>
<dbReference type="OrthoDB" id="3776715at2759"/>
<accession>A0A2V1D9G6</accession>